<proteinExistence type="predicted"/>
<sequence>MEKKAPEYLLEYGKPVIMKKVIHFKSKKDELEEPKASPFYGTMNGQVYYIVEFPQDESIESFEEGFVAQIYIWEENSKPWLLYLGNGMIENIE</sequence>
<evidence type="ECO:0000313" key="1">
    <source>
        <dbReference type="EMBL" id="EYA13962.1"/>
    </source>
</evidence>
<reference evidence="1 2" key="1">
    <citation type="submission" date="2014-02" db="EMBL/GenBank/DDBJ databases">
        <authorList>
            <person name="Sears C."/>
            <person name="Carroll K."/>
            <person name="Sack B.R."/>
            <person name="Qadri F."/>
            <person name="Myers L.L."/>
            <person name="Chung G.-T."/>
            <person name="Escheverria P."/>
            <person name="Fraser C.M."/>
            <person name="Sadzewicz L."/>
            <person name="Shefchek K.A."/>
            <person name="Tallon L."/>
            <person name="Das S.P."/>
            <person name="Daugherty S."/>
            <person name="Mongodin E.F."/>
        </authorList>
    </citation>
    <scope>NUCLEOTIDE SEQUENCE [LARGE SCALE GENOMIC DNA]</scope>
    <source>
        <strain evidence="1 2">1007-1-F #10</strain>
    </source>
</reference>
<comment type="caution">
    <text evidence="1">The sequence shown here is derived from an EMBL/GenBank/DDBJ whole genome shotgun (WGS) entry which is preliminary data.</text>
</comment>
<accession>A0AAN4MY88</accession>
<evidence type="ECO:0000313" key="2">
    <source>
        <dbReference type="Proteomes" id="UP000022433"/>
    </source>
</evidence>
<dbReference type="Proteomes" id="UP000022433">
    <property type="component" value="Unassembled WGS sequence"/>
</dbReference>
<dbReference type="AlphaFoldDB" id="A0AAN4MY88"/>
<protein>
    <submittedName>
        <fullName evidence="1">Uncharacterized protein</fullName>
    </submittedName>
</protein>
<organism evidence="1 2">
    <name type="scientific">Bacteroides fragilis str. 1007-1-F #10</name>
    <dbReference type="NCBI Taxonomy" id="1339295"/>
    <lineage>
        <taxon>Bacteria</taxon>
        <taxon>Pseudomonadati</taxon>
        <taxon>Bacteroidota</taxon>
        <taxon>Bacteroidia</taxon>
        <taxon>Bacteroidales</taxon>
        <taxon>Bacteroidaceae</taxon>
        <taxon>Bacteroides</taxon>
    </lineage>
</organism>
<name>A0AAN4MY88_BACFG</name>
<gene>
    <name evidence="1" type="ORF">M104_3154</name>
</gene>
<dbReference type="EMBL" id="JGEA01000028">
    <property type="protein sequence ID" value="EYA13962.1"/>
    <property type="molecule type" value="Genomic_DNA"/>
</dbReference>